<sequence>MIPKTSLYKGTVVDSVKTMIDVNKLLAKFGIQEKRLTQQGGDKSYFEFIIRKDNDVSLMIKIKIPFIEKGSRYSKEYDEARSYRYFYHYLKALLSAKEAEMYSIEEIFMAHIVMKLPSGESVTLGDQLVKQIESGNTPMLNDFEVVGSKEKPKLELRKIETQ</sequence>
<evidence type="ECO:0000313" key="1">
    <source>
        <dbReference type="EMBL" id="DBA51713.1"/>
    </source>
</evidence>
<dbReference type="EMBL" id="BK067791">
    <property type="protein sequence ID" value="DBA52188.1"/>
    <property type="molecule type" value="Genomic_DNA"/>
</dbReference>
<proteinExistence type="predicted"/>
<evidence type="ECO:0000313" key="2">
    <source>
        <dbReference type="EMBL" id="DBA52188.1"/>
    </source>
</evidence>
<organism evidence="1">
    <name type="scientific">Nitrosopumilaceae spindle-shaped virus</name>
    <dbReference type="NCBI Taxonomy" id="3065433"/>
    <lineage>
        <taxon>Viruses</taxon>
    </lineage>
</organism>
<name>A0AAT9J746_9VIRU</name>
<reference evidence="1" key="2">
    <citation type="submission" date="2024-03" db="EMBL/GenBank/DDBJ databases">
        <authorList>
            <person name="Ni Y."/>
            <person name="Xu T."/>
            <person name="Yan S."/>
            <person name="Chen L."/>
            <person name="Wang Y."/>
        </authorList>
    </citation>
    <scope>NUCLEOTIDE SEQUENCE</scope>
    <source>
        <strain evidence="2">NTT1</strain>
        <strain evidence="1">NTT2</strain>
    </source>
</reference>
<protein>
    <submittedName>
        <fullName evidence="1">ORF14</fullName>
    </submittedName>
    <submittedName>
        <fullName evidence="2">ORF47</fullName>
    </submittedName>
</protein>
<reference evidence="1" key="1">
    <citation type="journal article" date="2024" name="Environ. Microbiol. Rep.">
        <title>Hiding in plain sight: The discovery of complete genomes of 11 hypothetical spindle-shaped viruses that putatively infect mesophilic ammonia-oxidizing archaea.</title>
        <authorList>
            <person name="Ni Y."/>
            <person name="Xu T."/>
            <person name="Yan S."/>
            <person name="Chen L."/>
            <person name="Wang Y."/>
        </authorList>
    </citation>
    <scope>NUCLEOTIDE SEQUENCE</scope>
    <source>
        <strain evidence="2">NTT1</strain>
        <strain evidence="1">NTT2</strain>
    </source>
</reference>
<dbReference type="EMBL" id="BK067783">
    <property type="protein sequence ID" value="DBA51713.1"/>
    <property type="molecule type" value="Genomic_DNA"/>
</dbReference>
<accession>A0AAT9J746</accession>